<evidence type="ECO:0000256" key="1">
    <source>
        <dbReference type="SAM" id="Phobius"/>
    </source>
</evidence>
<comment type="caution">
    <text evidence="2">The sequence shown here is derived from an EMBL/GenBank/DDBJ whole genome shotgun (WGS) entry which is preliminary data.</text>
</comment>
<evidence type="ECO:0000313" key="3">
    <source>
        <dbReference type="Proteomes" id="UP000481153"/>
    </source>
</evidence>
<evidence type="ECO:0000313" key="2">
    <source>
        <dbReference type="EMBL" id="KAF0741466.1"/>
    </source>
</evidence>
<gene>
    <name evidence="2" type="ORF">Ae201684_003151</name>
</gene>
<keyword evidence="1" id="KW-0812">Transmembrane</keyword>
<proteinExistence type="predicted"/>
<dbReference type="InterPro" id="IPR007577">
    <property type="entry name" value="GlycoTrfase_DXD_sugar-bd_CS"/>
</dbReference>
<dbReference type="Proteomes" id="UP000481153">
    <property type="component" value="Unassembled WGS sequence"/>
</dbReference>
<dbReference type="GO" id="GO:0000136">
    <property type="term" value="C:mannan polymerase complex"/>
    <property type="evidence" value="ECO:0007669"/>
    <property type="project" value="TreeGrafter"/>
</dbReference>
<dbReference type="InterPro" id="IPR039367">
    <property type="entry name" value="Och1-like"/>
</dbReference>
<evidence type="ECO:0008006" key="4">
    <source>
        <dbReference type="Google" id="ProtNLM"/>
    </source>
</evidence>
<dbReference type="EMBL" id="VJMJ01000036">
    <property type="protein sequence ID" value="KAF0741466.1"/>
    <property type="molecule type" value="Genomic_DNA"/>
</dbReference>
<dbReference type="PROSITE" id="PS51257">
    <property type="entry name" value="PROKAR_LIPOPROTEIN"/>
    <property type="match status" value="1"/>
</dbReference>
<sequence length="248" mass="28333">MTRKNCSPLSLSTISCFLATVLFVIVRYDFSIVSSVTQQLAVVQANFPLRSSRQGQVQSSTSKQLPCRVQFVFAGPKYDYNQFPNLQSWIRYTDSKCSIEFLRPNHPFLNQLTTAESRMFYDMAHLPILQADMLKLFALYYLGGIVADLDVEPIKQFPQAWSGADTPFATCDVVLGIETACYDDICVKNYVRKGQIQNWAMFARRRRSPFLGELVRYIIKKYDTFPRHRFLPVQEVAGSGCITDFVAL</sequence>
<dbReference type="InterPro" id="IPR029044">
    <property type="entry name" value="Nucleotide-diphossugar_trans"/>
</dbReference>
<dbReference type="Pfam" id="PF04488">
    <property type="entry name" value="Gly_transf_sug"/>
    <property type="match status" value="1"/>
</dbReference>
<dbReference type="Gene3D" id="3.90.550.20">
    <property type="match status" value="1"/>
</dbReference>
<dbReference type="AlphaFoldDB" id="A0A6G0XMK3"/>
<keyword evidence="1" id="KW-1133">Transmembrane helix</keyword>
<keyword evidence="3" id="KW-1185">Reference proteome</keyword>
<dbReference type="PANTHER" id="PTHR31834">
    <property type="entry name" value="INITIATION-SPECIFIC ALPHA-1,6-MANNOSYLTRANSFERASE"/>
    <property type="match status" value="1"/>
</dbReference>
<accession>A0A6G0XMK3</accession>
<dbReference type="SUPFAM" id="SSF53448">
    <property type="entry name" value="Nucleotide-diphospho-sugar transferases"/>
    <property type="match status" value="1"/>
</dbReference>
<feature type="transmembrane region" description="Helical" evidence="1">
    <location>
        <begin position="9"/>
        <end position="28"/>
    </location>
</feature>
<dbReference type="PANTHER" id="PTHR31834:SF1">
    <property type="entry name" value="INITIATION-SPECIFIC ALPHA-1,6-MANNOSYLTRANSFERASE"/>
    <property type="match status" value="1"/>
</dbReference>
<dbReference type="GO" id="GO:0000009">
    <property type="term" value="F:alpha-1,6-mannosyltransferase activity"/>
    <property type="evidence" value="ECO:0007669"/>
    <property type="project" value="InterPro"/>
</dbReference>
<dbReference type="GO" id="GO:0006487">
    <property type="term" value="P:protein N-linked glycosylation"/>
    <property type="evidence" value="ECO:0007669"/>
    <property type="project" value="TreeGrafter"/>
</dbReference>
<reference evidence="2 3" key="1">
    <citation type="submission" date="2019-07" db="EMBL/GenBank/DDBJ databases">
        <title>Genomics analysis of Aphanomyces spp. identifies a new class of oomycete effector associated with host adaptation.</title>
        <authorList>
            <person name="Gaulin E."/>
        </authorList>
    </citation>
    <scope>NUCLEOTIDE SEQUENCE [LARGE SCALE GENOMIC DNA]</scope>
    <source>
        <strain evidence="2 3">ATCC 201684</strain>
    </source>
</reference>
<dbReference type="VEuPathDB" id="FungiDB:AeMF1_004028"/>
<protein>
    <recommendedName>
        <fullName evidence="4">Alpha 1,4-glycosyltransferase domain-containing protein</fullName>
    </recommendedName>
</protein>
<name>A0A6G0XMK3_9STRA</name>
<keyword evidence="1" id="KW-0472">Membrane</keyword>
<organism evidence="2 3">
    <name type="scientific">Aphanomyces euteiches</name>
    <dbReference type="NCBI Taxonomy" id="100861"/>
    <lineage>
        <taxon>Eukaryota</taxon>
        <taxon>Sar</taxon>
        <taxon>Stramenopiles</taxon>
        <taxon>Oomycota</taxon>
        <taxon>Saprolegniomycetes</taxon>
        <taxon>Saprolegniales</taxon>
        <taxon>Verrucalvaceae</taxon>
        <taxon>Aphanomyces</taxon>
    </lineage>
</organism>